<evidence type="ECO:0008006" key="3">
    <source>
        <dbReference type="Google" id="ProtNLM"/>
    </source>
</evidence>
<evidence type="ECO:0000313" key="2">
    <source>
        <dbReference type="Proteomes" id="UP000002866"/>
    </source>
</evidence>
<dbReference type="GO" id="GO:0005686">
    <property type="term" value="C:U2 snRNP"/>
    <property type="evidence" value="ECO:0007669"/>
    <property type="project" value="EnsemblFungi"/>
</dbReference>
<sequence>MQSEAQRQKQQYQILKLKYLGLGDESTTKEEWLENIQKDTYYSLQAHSALLEYISLGQHDSSKTETRIKLLKKMCENKVKRTIGNDDISTKK</sequence>
<dbReference type="KEGG" id="tbl:TBLA_0D00330"/>
<dbReference type="OMA" id="NTTIEEW"/>
<dbReference type="STRING" id="1071380.I2H2E1"/>
<evidence type="ECO:0000313" key="1">
    <source>
        <dbReference type="EMBL" id="CCH60543.1"/>
    </source>
</evidence>
<proteinExistence type="predicted"/>
<dbReference type="InterPro" id="IPR009846">
    <property type="entry name" value="SF3b5/RDS3-10"/>
</dbReference>
<name>I2H2E1_HENB6</name>
<protein>
    <recommendedName>
        <fullName evidence="3">Splicing factor subunit</fullName>
    </recommendedName>
</protein>
<dbReference type="RefSeq" id="XP_004180062.1">
    <property type="nucleotide sequence ID" value="XM_004180014.1"/>
</dbReference>
<dbReference type="HOGENOM" id="CLU_138804_4_1_1"/>
<dbReference type="PANTHER" id="PTHR20978">
    <property type="entry name" value="SPLICING FACTOR 3B SUBUNIT 5"/>
    <property type="match status" value="1"/>
</dbReference>
<reference evidence="1 2" key="1">
    <citation type="journal article" date="2011" name="Proc. Natl. Acad. Sci. U.S.A.">
        <title>Evolutionary erosion of yeast sex chromosomes by mating-type switching accidents.</title>
        <authorList>
            <person name="Gordon J.L."/>
            <person name="Armisen D."/>
            <person name="Proux-Wera E."/>
            <person name="Oheigeartaigh S.S."/>
            <person name="Byrne K.P."/>
            <person name="Wolfe K.H."/>
        </authorList>
    </citation>
    <scope>NUCLEOTIDE SEQUENCE [LARGE SCALE GENOMIC DNA]</scope>
    <source>
        <strain evidence="2">ATCC 34711 / CBS 6284 / DSM 70876 / NBRC 10599 / NRRL Y-10934 / UCD 77-7</strain>
    </source>
</reference>
<dbReference type="InParanoid" id="I2H2E1"/>
<dbReference type="EMBL" id="HE806319">
    <property type="protein sequence ID" value="CCH60543.1"/>
    <property type="molecule type" value="Genomic_DNA"/>
</dbReference>
<dbReference type="GO" id="GO:0005684">
    <property type="term" value="C:U2-type spliceosomal complex"/>
    <property type="evidence" value="ECO:0007669"/>
    <property type="project" value="EnsemblFungi"/>
</dbReference>
<dbReference type="GO" id="GO:0071011">
    <property type="term" value="C:precatalytic spliceosome"/>
    <property type="evidence" value="ECO:0007669"/>
    <property type="project" value="TreeGrafter"/>
</dbReference>
<dbReference type="Pfam" id="PF07189">
    <property type="entry name" value="SF3b10"/>
    <property type="match status" value="1"/>
</dbReference>
<dbReference type="FunCoup" id="I2H2E1">
    <property type="interactions" value="85"/>
</dbReference>
<accession>I2H2E1</accession>
<dbReference type="AlphaFoldDB" id="I2H2E1"/>
<gene>
    <name evidence="1" type="primary">TBLA0D00330</name>
    <name evidence="1" type="ORF">TBLA_0D00330</name>
</gene>
<dbReference type="OrthoDB" id="274726at2759"/>
<dbReference type="GeneID" id="14495647"/>
<organism evidence="1 2">
    <name type="scientific">Henningerozyma blattae (strain ATCC 34711 / CBS 6284 / DSM 70876 / NBRC 10599 / NRRL Y-10934 / UCD 77-7)</name>
    <name type="common">Yeast</name>
    <name type="synonym">Tetrapisispora blattae</name>
    <dbReference type="NCBI Taxonomy" id="1071380"/>
    <lineage>
        <taxon>Eukaryota</taxon>
        <taxon>Fungi</taxon>
        <taxon>Dikarya</taxon>
        <taxon>Ascomycota</taxon>
        <taxon>Saccharomycotina</taxon>
        <taxon>Saccharomycetes</taxon>
        <taxon>Saccharomycetales</taxon>
        <taxon>Saccharomycetaceae</taxon>
        <taxon>Henningerozyma</taxon>
    </lineage>
</organism>
<dbReference type="PANTHER" id="PTHR20978:SF0">
    <property type="entry name" value="SPLICING FACTOR 3B SUBUNIT 5"/>
    <property type="match status" value="1"/>
</dbReference>
<dbReference type="eggNOG" id="KOG3485">
    <property type="taxonomic scope" value="Eukaryota"/>
</dbReference>
<keyword evidence="2" id="KW-1185">Reference proteome</keyword>
<dbReference type="GO" id="GO:0000245">
    <property type="term" value="P:spliceosomal complex assembly"/>
    <property type="evidence" value="ECO:0007669"/>
    <property type="project" value="EnsemblFungi"/>
</dbReference>
<dbReference type="Proteomes" id="UP000002866">
    <property type="component" value="Chromosome 4"/>
</dbReference>